<feature type="domain" description="MULE transposase N-terminal all-beta" evidence="1">
    <location>
        <begin position="28"/>
        <end position="151"/>
    </location>
</feature>
<gene>
    <name evidence="2" type="ORF">ISN44_As08g029810</name>
</gene>
<protein>
    <submittedName>
        <fullName evidence="2">MULE transposase N-terminal all-beta domain</fullName>
    </submittedName>
</protein>
<accession>A0A8T2BD87</accession>
<name>A0A8T2BD87_ARASU</name>
<reference evidence="2 3" key="1">
    <citation type="submission" date="2020-12" db="EMBL/GenBank/DDBJ databases">
        <title>Concerted genomic and epigenomic changes stabilize Arabidopsis allopolyploids.</title>
        <authorList>
            <person name="Chen Z."/>
        </authorList>
    </citation>
    <scope>NUCLEOTIDE SEQUENCE [LARGE SCALE GENOMIC DNA]</scope>
    <source>
        <strain evidence="2">As9502</strain>
        <tissue evidence="2">Leaf</tissue>
    </source>
</reference>
<dbReference type="InterPro" id="IPR018290">
    <property type="entry name" value="MULE_transposase_N"/>
</dbReference>
<dbReference type="OrthoDB" id="1112342at2759"/>
<proteinExistence type="predicted"/>
<evidence type="ECO:0000259" key="1">
    <source>
        <dbReference type="Pfam" id="PF10532"/>
    </source>
</evidence>
<dbReference type="AlphaFoldDB" id="A0A8T2BD87"/>
<dbReference type="EMBL" id="JAEFBJ010000008">
    <property type="protein sequence ID" value="KAG7583472.1"/>
    <property type="molecule type" value="Genomic_DNA"/>
</dbReference>
<dbReference type="Pfam" id="PF10532">
    <property type="entry name" value="Plant_all_beta"/>
    <property type="match status" value="1"/>
</dbReference>
<keyword evidence="3" id="KW-1185">Reference proteome</keyword>
<dbReference type="Proteomes" id="UP000694251">
    <property type="component" value="Chromosome 8"/>
</dbReference>
<sequence length="354" mass="40512">MSVQTFARDAAPVVDDTYIEVLTINSRKKKVDEATTKLRVSYFPFTFKGRKLRPNYIWDDEDVVCYFEDVSEEGFRSVLHVEVTNDVEQNQGIDENEEFDQVLREDLVRGYVANNEDIPLVGGADDSGGGVLAMYVGEPSQQYPAVVENEDRDVERNASRPILWEDEIDITLDELLCGEFSDAVITPATQPKLIQTGCTMPIRPEKDICSLFEPYQLNDEDSRQETTWKLLSAQLKNASKKNQSKRSSYEGVIQFTSWVIPSLPDLDIHGVIGGFRPDQKELSYKGNFPKFLTHERLTESWNEVNTNFCLGDINFLNRKIPDLPYLEPVWFGRLQSHVWRPGEFQIQLEAPNIT</sequence>
<evidence type="ECO:0000313" key="2">
    <source>
        <dbReference type="EMBL" id="KAG7583472.1"/>
    </source>
</evidence>
<evidence type="ECO:0000313" key="3">
    <source>
        <dbReference type="Proteomes" id="UP000694251"/>
    </source>
</evidence>
<comment type="caution">
    <text evidence="2">The sequence shown here is derived from an EMBL/GenBank/DDBJ whole genome shotgun (WGS) entry which is preliminary data.</text>
</comment>
<organism evidence="2 3">
    <name type="scientific">Arabidopsis suecica</name>
    <name type="common">Swedish thale-cress</name>
    <name type="synonym">Cardaminopsis suecica</name>
    <dbReference type="NCBI Taxonomy" id="45249"/>
    <lineage>
        <taxon>Eukaryota</taxon>
        <taxon>Viridiplantae</taxon>
        <taxon>Streptophyta</taxon>
        <taxon>Embryophyta</taxon>
        <taxon>Tracheophyta</taxon>
        <taxon>Spermatophyta</taxon>
        <taxon>Magnoliopsida</taxon>
        <taxon>eudicotyledons</taxon>
        <taxon>Gunneridae</taxon>
        <taxon>Pentapetalae</taxon>
        <taxon>rosids</taxon>
        <taxon>malvids</taxon>
        <taxon>Brassicales</taxon>
        <taxon>Brassicaceae</taxon>
        <taxon>Camelineae</taxon>
        <taxon>Arabidopsis</taxon>
    </lineage>
</organism>